<protein>
    <submittedName>
        <fullName evidence="2">Peptide methionine sulfoxide reductase MsrA</fullName>
    </submittedName>
</protein>
<dbReference type="Proteomes" id="UP001219518">
    <property type="component" value="Unassembled WGS sequence"/>
</dbReference>
<evidence type="ECO:0000313" key="2">
    <source>
        <dbReference type="EMBL" id="KAK3921318.1"/>
    </source>
</evidence>
<evidence type="ECO:0000313" key="3">
    <source>
        <dbReference type="Proteomes" id="UP001219518"/>
    </source>
</evidence>
<feature type="region of interest" description="Disordered" evidence="1">
    <location>
        <begin position="259"/>
        <end position="279"/>
    </location>
</feature>
<comment type="caution">
    <text evidence="2">The sequence shown here is derived from an EMBL/GenBank/DDBJ whole genome shotgun (WGS) entry which is preliminary data.</text>
</comment>
<proteinExistence type="predicted"/>
<dbReference type="EMBL" id="JAHWGI010001033">
    <property type="protein sequence ID" value="KAK3921318.1"/>
    <property type="molecule type" value="Genomic_DNA"/>
</dbReference>
<reference evidence="2" key="1">
    <citation type="submission" date="2021-07" db="EMBL/GenBank/DDBJ databases">
        <authorList>
            <person name="Catto M.A."/>
            <person name="Jacobson A."/>
            <person name="Kennedy G."/>
            <person name="Labadie P."/>
            <person name="Hunt B.G."/>
            <person name="Srinivasan R."/>
        </authorList>
    </citation>
    <scope>NUCLEOTIDE SEQUENCE</scope>
    <source>
        <strain evidence="2">PL_HMW_Pooled</strain>
        <tissue evidence="2">Head</tissue>
    </source>
</reference>
<keyword evidence="3" id="KW-1185">Reference proteome</keyword>
<gene>
    <name evidence="2" type="ORF">KUF71_010533</name>
</gene>
<organism evidence="2 3">
    <name type="scientific">Frankliniella fusca</name>
    <dbReference type="NCBI Taxonomy" id="407009"/>
    <lineage>
        <taxon>Eukaryota</taxon>
        <taxon>Metazoa</taxon>
        <taxon>Ecdysozoa</taxon>
        <taxon>Arthropoda</taxon>
        <taxon>Hexapoda</taxon>
        <taxon>Insecta</taxon>
        <taxon>Pterygota</taxon>
        <taxon>Neoptera</taxon>
        <taxon>Paraneoptera</taxon>
        <taxon>Thysanoptera</taxon>
        <taxon>Terebrantia</taxon>
        <taxon>Thripoidea</taxon>
        <taxon>Thripidae</taxon>
        <taxon>Frankliniella</taxon>
    </lineage>
</organism>
<dbReference type="AlphaFoldDB" id="A0AAE1LIW2"/>
<accession>A0AAE1LIW2</accession>
<sequence length="279" mass="30514">MRCGKLNVLTSNVAMPSNPLVAKDTRLESVLGGDAFVRQPKDIGFRETTISHAVAVVIAELSPPRAPYKGQVLRTHTTENQHRHLPLQGPYSHDFRSACLVLFRSRGTGRVEGILVTVLTMLSKISSSPSEKKAGLAVPPRVPLALLLTGVLPLPPAPGHGAVDALHVAVAHQDLPELRVGAHLRLALELAHLDEEAHSQRVCSRTRSRVVRYSSANSDTMRQNSLGLVSGRRASGTPTHSRKRWKRFMTRRCTTLSTMMRSAQSARKSDILDGGTERR</sequence>
<feature type="compositionally biased region" description="Basic and acidic residues" evidence="1">
    <location>
        <begin position="267"/>
        <end position="279"/>
    </location>
</feature>
<evidence type="ECO:0000256" key="1">
    <source>
        <dbReference type="SAM" id="MobiDB-lite"/>
    </source>
</evidence>
<name>A0AAE1LIW2_9NEOP</name>
<reference evidence="2" key="2">
    <citation type="journal article" date="2023" name="BMC Genomics">
        <title>Pest status, molecular evolution, and epigenetic factors derived from the genome assembly of Frankliniella fusca, a thysanopteran phytovirus vector.</title>
        <authorList>
            <person name="Catto M.A."/>
            <person name="Labadie P.E."/>
            <person name="Jacobson A.L."/>
            <person name="Kennedy G.G."/>
            <person name="Srinivasan R."/>
            <person name="Hunt B.G."/>
        </authorList>
    </citation>
    <scope>NUCLEOTIDE SEQUENCE</scope>
    <source>
        <strain evidence="2">PL_HMW_Pooled</strain>
    </source>
</reference>